<comment type="caution">
    <text evidence="1">The sequence shown here is derived from an EMBL/GenBank/DDBJ whole genome shotgun (WGS) entry which is preliminary data.</text>
</comment>
<dbReference type="AlphaFoldDB" id="A0A318JV66"/>
<dbReference type="Gene3D" id="1.25.40.10">
    <property type="entry name" value="Tetratricopeptide repeat domain"/>
    <property type="match status" value="1"/>
</dbReference>
<accession>A0A318JV66</accession>
<dbReference type="PANTHER" id="PTHR44809:SF1">
    <property type="entry name" value="PROTEIN O-MANNOSYL-TRANSFERASE TMTC1"/>
    <property type="match status" value="1"/>
</dbReference>
<reference evidence="1 2" key="1">
    <citation type="submission" date="2018-05" db="EMBL/GenBank/DDBJ databases">
        <title>Genomic Encyclopedia of Type Strains, Phase IV (KMG-IV): sequencing the most valuable type-strain genomes for metagenomic binning, comparative biology and taxonomic classification.</title>
        <authorList>
            <person name="Goeker M."/>
        </authorList>
    </citation>
    <scope>NUCLEOTIDE SEQUENCE [LARGE SCALE GENOMIC DNA]</scope>
    <source>
        <strain evidence="1 2">DSM 44704</strain>
    </source>
</reference>
<dbReference type="SUPFAM" id="SSF52540">
    <property type="entry name" value="P-loop containing nucleoside triphosphate hydrolases"/>
    <property type="match status" value="1"/>
</dbReference>
<dbReference type="PANTHER" id="PTHR44809">
    <property type="match status" value="1"/>
</dbReference>
<dbReference type="InterPro" id="IPR052943">
    <property type="entry name" value="TMTC_O-mannosyl-trnsfr"/>
</dbReference>
<sequence>MALRFVRSNALLLLVPKTGSTWIRSKLDELGIEVEYIGDPAMRDHDLLASYDREKYSYIGAFVRNPIEWYRSYWAYRMEKGWRPQYPLDEHCASDDFETFVRKAVSVLPGALGNIYRSYVGPPDAEIDFIGHQEHLVDDFAKFLRTIGEEFDESALRGGPVVNATTTRPNYPEELQELITLSEWETMERFGYLADRPDPIGLAEMRARFPDHADDYRLLALWTEQTHWQPDDVKRKAGRPVTAGTRHARAHSNFALSALHKHGDPDYAEQRYRRALELDPRHPRTLCNYALLVWQHRGDPRRARELMLRALAGRPNHPYTLGRLARLTDRELGDPALAEVFYRQSLAGNDSQEEVAVELADLLVRQGHSDKAMILLSDRAEREDAGELTRVALATTMLHARKERENAR</sequence>
<gene>
    <name evidence="1" type="ORF">DFR70_115111</name>
</gene>
<evidence type="ECO:0000313" key="2">
    <source>
        <dbReference type="Proteomes" id="UP000247569"/>
    </source>
</evidence>
<dbReference type="InterPro" id="IPR027417">
    <property type="entry name" value="P-loop_NTPase"/>
</dbReference>
<dbReference type="OrthoDB" id="288532at2"/>
<keyword evidence="2" id="KW-1185">Reference proteome</keyword>
<dbReference type="EMBL" id="QJKF01000015">
    <property type="protein sequence ID" value="PXX58138.1"/>
    <property type="molecule type" value="Genomic_DNA"/>
</dbReference>
<dbReference type="Proteomes" id="UP000247569">
    <property type="component" value="Unassembled WGS sequence"/>
</dbReference>
<name>A0A318JV66_9NOCA</name>
<dbReference type="RefSeq" id="WP_146251326.1">
    <property type="nucleotide sequence ID" value="NZ_QJKF01000015.1"/>
</dbReference>
<dbReference type="InterPro" id="IPR011990">
    <property type="entry name" value="TPR-like_helical_dom_sf"/>
</dbReference>
<organism evidence="1 2">
    <name type="scientific">Nocardia tenerifensis</name>
    <dbReference type="NCBI Taxonomy" id="228006"/>
    <lineage>
        <taxon>Bacteria</taxon>
        <taxon>Bacillati</taxon>
        <taxon>Actinomycetota</taxon>
        <taxon>Actinomycetes</taxon>
        <taxon>Mycobacteriales</taxon>
        <taxon>Nocardiaceae</taxon>
        <taxon>Nocardia</taxon>
    </lineage>
</organism>
<dbReference type="SUPFAM" id="SSF48452">
    <property type="entry name" value="TPR-like"/>
    <property type="match status" value="1"/>
</dbReference>
<evidence type="ECO:0000313" key="1">
    <source>
        <dbReference type="EMBL" id="PXX58138.1"/>
    </source>
</evidence>
<proteinExistence type="predicted"/>
<protein>
    <submittedName>
        <fullName evidence="1">Uncharacterized protein</fullName>
    </submittedName>
</protein>